<evidence type="ECO:0000256" key="1">
    <source>
        <dbReference type="SAM" id="MobiDB-lite"/>
    </source>
</evidence>
<dbReference type="Proteomes" id="UP001303760">
    <property type="component" value="Unassembled WGS sequence"/>
</dbReference>
<comment type="caution">
    <text evidence="3">The sequence shown here is derived from an EMBL/GenBank/DDBJ whole genome shotgun (WGS) entry which is preliminary data.</text>
</comment>
<dbReference type="CDD" id="cd09917">
    <property type="entry name" value="F-box_SF"/>
    <property type="match status" value="1"/>
</dbReference>
<protein>
    <recommendedName>
        <fullName evidence="2">F-box domain-containing protein</fullName>
    </recommendedName>
</protein>
<accession>A0AAN7HAS7</accession>
<evidence type="ECO:0000313" key="4">
    <source>
        <dbReference type="Proteomes" id="UP001303760"/>
    </source>
</evidence>
<dbReference type="InterPro" id="IPR036047">
    <property type="entry name" value="F-box-like_dom_sf"/>
</dbReference>
<sequence length="464" mass="53669">MSLNLETIPVELLLHVAYFLDYGPLLSLSSTSRALHAVIDPDALCSLEEKFAFYQHAERHFPQHAGHLVCFSCWRFRSPDQFGDSKRHGRHGKFSHDARRQRSRFCWECGVTKRLYQHLKGVKRCGVTYYPCHQCGRALTAGRKCVEWTRTADPACSELRYASPWLGETWADGVPRQRSRLERLFEAHGGRVRERVLGMLGYLDLIRLKRTSRYFRRTVDPVRQCRDVYGMWKFVMARVEMWWWFHSGSKSCFWCFRIRSISQFSREQWNHWGWSSFKGGEYWRQRCWECLRRFYHPQLADTEARERFNRQVLCDVCKCLRYRGEECQGCVVRNDAITERERRRRQKLAAKSDYDFWEGGDVLLLVTGDSDVGRPEPVLQWAIGGPPGDDLSDERKIEPWFRNVGPEDEGSVGGSSAAASESDTPGLSGLGEGASSADLSLISLTTDVQRSNPEVNGMPLRPKC</sequence>
<feature type="compositionally biased region" description="Low complexity" evidence="1">
    <location>
        <begin position="414"/>
        <end position="441"/>
    </location>
</feature>
<feature type="region of interest" description="Disordered" evidence="1">
    <location>
        <begin position="402"/>
        <end position="464"/>
    </location>
</feature>
<reference evidence="3" key="2">
    <citation type="submission" date="2023-05" db="EMBL/GenBank/DDBJ databases">
        <authorList>
            <consortium name="Lawrence Berkeley National Laboratory"/>
            <person name="Steindorff A."/>
            <person name="Hensen N."/>
            <person name="Bonometti L."/>
            <person name="Westerberg I."/>
            <person name="Brannstrom I.O."/>
            <person name="Guillou S."/>
            <person name="Cros-Aarteil S."/>
            <person name="Calhoun S."/>
            <person name="Haridas S."/>
            <person name="Kuo A."/>
            <person name="Mondo S."/>
            <person name="Pangilinan J."/>
            <person name="Riley R."/>
            <person name="Labutti K."/>
            <person name="Andreopoulos B."/>
            <person name="Lipzen A."/>
            <person name="Chen C."/>
            <person name="Yanf M."/>
            <person name="Daum C."/>
            <person name="Ng V."/>
            <person name="Clum A."/>
            <person name="Ohm R."/>
            <person name="Martin F."/>
            <person name="Silar P."/>
            <person name="Natvig D."/>
            <person name="Lalanne C."/>
            <person name="Gautier V."/>
            <person name="Ament-Velasquez S.L."/>
            <person name="Kruys A."/>
            <person name="Hutchinson M.I."/>
            <person name="Powell A.J."/>
            <person name="Barry K."/>
            <person name="Miller A.N."/>
            <person name="Grigoriev I.V."/>
            <person name="Debuchy R."/>
            <person name="Gladieux P."/>
            <person name="Thoren M.H."/>
            <person name="Johannesson H."/>
        </authorList>
    </citation>
    <scope>NUCLEOTIDE SEQUENCE</scope>
    <source>
        <strain evidence="3">CBS 532.94</strain>
    </source>
</reference>
<gene>
    <name evidence="3" type="ORF">C8A03DRAFT_38081</name>
</gene>
<feature type="domain" description="F-box" evidence="2">
    <location>
        <begin position="2"/>
        <end position="54"/>
    </location>
</feature>
<dbReference type="PROSITE" id="PS50181">
    <property type="entry name" value="FBOX"/>
    <property type="match status" value="1"/>
</dbReference>
<feature type="compositionally biased region" description="Polar residues" evidence="1">
    <location>
        <begin position="442"/>
        <end position="454"/>
    </location>
</feature>
<name>A0AAN7HAS7_9PEZI</name>
<evidence type="ECO:0000259" key="2">
    <source>
        <dbReference type="PROSITE" id="PS50181"/>
    </source>
</evidence>
<dbReference type="AlphaFoldDB" id="A0AAN7HAS7"/>
<dbReference type="SUPFAM" id="SSF81383">
    <property type="entry name" value="F-box domain"/>
    <property type="match status" value="1"/>
</dbReference>
<keyword evidence="4" id="KW-1185">Reference proteome</keyword>
<organism evidence="3 4">
    <name type="scientific">Achaetomium macrosporum</name>
    <dbReference type="NCBI Taxonomy" id="79813"/>
    <lineage>
        <taxon>Eukaryota</taxon>
        <taxon>Fungi</taxon>
        <taxon>Dikarya</taxon>
        <taxon>Ascomycota</taxon>
        <taxon>Pezizomycotina</taxon>
        <taxon>Sordariomycetes</taxon>
        <taxon>Sordariomycetidae</taxon>
        <taxon>Sordariales</taxon>
        <taxon>Chaetomiaceae</taxon>
        <taxon>Achaetomium</taxon>
    </lineage>
</organism>
<reference evidence="3" key="1">
    <citation type="journal article" date="2023" name="Mol. Phylogenet. Evol.">
        <title>Genome-scale phylogeny and comparative genomics of the fungal order Sordariales.</title>
        <authorList>
            <person name="Hensen N."/>
            <person name="Bonometti L."/>
            <person name="Westerberg I."/>
            <person name="Brannstrom I.O."/>
            <person name="Guillou S."/>
            <person name="Cros-Aarteil S."/>
            <person name="Calhoun S."/>
            <person name="Haridas S."/>
            <person name="Kuo A."/>
            <person name="Mondo S."/>
            <person name="Pangilinan J."/>
            <person name="Riley R."/>
            <person name="LaButti K."/>
            <person name="Andreopoulos B."/>
            <person name="Lipzen A."/>
            <person name="Chen C."/>
            <person name="Yan M."/>
            <person name="Daum C."/>
            <person name="Ng V."/>
            <person name="Clum A."/>
            <person name="Steindorff A."/>
            <person name="Ohm R.A."/>
            <person name="Martin F."/>
            <person name="Silar P."/>
            <person name="Natvig D.O."/>
            <person name="Lalanne C."/>
            <person name="Gautier V."/>
            <person name="Ament-Velasquez S.L."/>
            <person name="Kruys A."/>
            <person name="Hutchinson M.I."/>
            <person name="Powell A.J."/>
            <person name="Barry K."/>
            <person name="Miller A.N."/>
            <person name="Grigoriev I.V."/>
            <person name="Debuchy R."/>
            <person name="Gladieux P."/>
            <person name="Hiltunen Thoren M."/>
            <person name="Johannesson H."/>
        </authorList>
    </citation>
    <scope>NUCLEOTIDE SEQUENCE</scope>
    <source>
        <strain evidence="3">CBS 532.94</strain>
    </source>
</reference>
<evidence type="ECO:0000313" key="3">
    <source>
        <dbReference type="EMBL" id="KAK4234154.1"/>
    </source>
</evidence>
<dbReference type="InterPro" id="IPR001810">
    <property type="entry name" value="F-box_dom"/>
</dbReference>
<dbReference type="EMBL" id="MU860409">
    <property type="protein sequence ID" value="KAK4234154.1"/>
    <property type="molecule type" value="Genomic_DNA"/>
</dbReference>
<proteinExistence type="predicted"/>